<evidence type="ECO:0000256" key="5">
    <source>
        <dbReference type="ARBA" id="ARBA00023136"/>
    </source>
</evidence>
<evidence type="ECO:0000259" key="7">
    <source>
        <dbReference type="Pfam" id="PF03553"/>
    </source>
</evidence>
<feature type="transmembrane region" description="Helical" evidence="6">
    <location>
        <begin position="33"/>
        <end position="55"/>
    </location>
</feature>
<feature type="domain" description="Na+/H+ antiporter NhaC-like C-terminal" evidence="7">
    <location>
        <begin position="165"/>
        <end position="308"/>
    </location>
</feature>
<feature type="transmembrane region" description="Helical" evidence="6">
    <location>
        <begin position="116"/>
        <end position="140"/>
    </location>
</feature>
<dbReference type="PANTHER" id="PTHR43478">
    <property type="entry name" value="NA+/H+ ANTIPORTER-RELATED"/>
    <property type="match status" value="1"/>
</dbReference>
<feature type="transmembrane region" description="Helical" evidence="6">
    <location>
        <begin position="174"/>
        <end position="192"/>
    </location>
</feature>
<protein>
    <submittedName>
        <fullName evidence="8">Na+/H+ antiporter family</fullName>
    </submittedName>
</protein>
<keyword evidence="2" id="KW-1003">Cell membrane</keyword>
<organism evidence="8">
    <name type="scientific">uncultured Avibacterium sp</name>
    <dbReference type="NCBI Taxonomy" id="1936169"/>
    <lineage>
        <taxon>Bacteria</taxon>
        <taxon>Pseudomonadati</taxon>
        <taxon>Pseudomonadota</taxon>
        <taxon>Gammaproteobacteria</taxon>
        <taxon>Pasteurellales</taxon>
        <taxon>Pasteurellaceae</taxon>
        <taxon>Avibacterium</taxon>
        <taxon>environmental samples</taxon>
    </lineage>
</organism>
<evidence type="ECO:0000313" key="8">
    <source>
        <dbReference type="EMBL" id="VGM95000.1"/>
    </source>
</evidence>
<accession>A0A486X9D2</accession>
<name>A0A486X9D2_9PAST</name>
<evidence type="ECO:0000256" key="2">
    <source>
        <dbReference type="ARBA" id="ARBA00022475"/>
    </source>
</evidence>
<gene>
    <name evidence="8" type="ORF">NCTC4101_00350</name>
</gene>
<evidence type="ECO:0000256" key="3">
    <source>
        <dbReference type="ARBA" id="ARBA00022692"/>
    </source>
</evidence>
<sequence>MELLDYSTSIWSVVPPLLALLLAIFTRKVILSLSIGILIGSLMLADFSIANTAIYLKNTVQSLVYGDDGWNFDTINIILFLLLLGILTALLTVSGSNRAFAEWAQKRIKNRRGAKLMAASLVFVTFIDDYFHSLAVGAIARPVTDKFKVSRAKLAYILDSTAAPMCVIMPVSSWGAYIITLISGLLATYAITDYTPIGAFMAMSAMNFYAIFSILMVFFVAYFSFDIGSMARHEKLALERAEEDKDEQNGVKGHVRNLILPIVTLIGATVFMMLHTGNEALAADGKPFSVLGAFEKHYGRDFFSGGWLCFNRCGNPLYFN</sequence>
<dbReference type="InterPro" id="IPR018461">
    <property type="entry name" value="Na/H_Antiport_NhaC-like_C"/>
</dbReference>
<proteinExistence type="predicted"/>
<feature type="transmembrane region" description="Helical" evidence="6">
    <location>
        <begin position="75"/>
        <end position="95"/>
    </location>
</feature>
<evidence type="ECO:0000256" key="6">
    <source>
        <dbReference type="SAM" id="Phobius"/>
    </source>
</evidence>
<dbReference type="Pfam" id="PF03553">
    <property type="entry name" value="Na_H_antiporter"/>
    <property type="match status" value="1"/>
</dbReference>
<keyword evidence="5 6" id="KW-0472">Membrane</keyword>
<comment type="subcellular location">
    <subcellularLocation>
        <location evidence="1">Cell membrane</location>
        <topology evidence="1">Multi-pass membrane protein</topology>
    </subcellularLocation>
</comment>
<reference evidence="8" key="1">
    <citation type="submission" date="2019-03" db="EMBL/GenBank/DDBJ databases">
        <authorList>
            <consortium name="Pathogen Informatics"/>
        </authorList>
    </citation>
    <scope>NUCLEOTIDE SEQUENCE</scope>
    <source>
        <strain evidence="8">Unknown</strain>
    </source>
</reference>
<feature type="transmembrane region" description="Helical" evidence="6">
    <location>
        <begin position="258"/>
        <end position="276"/>
    </location>
</feature>
<keyword evidence="3 6" id="KW-0812">Transmembrane</keyword>
<dbReference type="AlphaFoldDB" id="A0A486X9D2"/>
<evidence type="ECO:0000256" key="1">
    <source>
        <dbReference type="ARBA" id="ARBA00004651"/>
    </source>
</evidence>
<dbReference type="EMBL" id="CAAHDN010000006">
    <property type="protein sequence ID" value="VGM95000.1"/>
    <property type="molecule type" value="Genomic_DNA"/>
</dbReference>
<feature type="transmembrane region" description="Helical" evidence="6">
    <location>
        <begin position="6"/>
        <end position="26"/>
    </location>
</feature>
<evidence type="ECO:0000256" key="4">
    <source>
        <dbReference type="ARBA" id="ARBA00022989"/>
    </source>
</evidence>
<dbReference type="GO" id="GO:0005886">
    <property type="term" value="C:plasma membrane"/>
    <property type="evidence" value="ECO:0007669"/>
    <property type="project" value="UniProtKB-SubCell"/>
</dbReference>
<keyword evidence="4 6" id="KW-1133">Transmembrane helix</keyword>
<dbReference type="PANTHER" id="PTHR43478:SF1">
    <property type="entry name" value="NA+_H+ ANTIPORTER NHAC-LIKE C-TERMINAL DOMAIN-CONTAINING PROTEIN"/>
    <property type="match status" value="1"/>
</dbReference>
<feature type="transmembrane region" description="Helical" evidence="6">
    <location>
        <begin position="204"/>
        <end position="225"/>
    </location>
</feature>